<accession>A0AA40CAG1</accession>
<keyword evidence="1" id="KW-0812">Transmembrane</keyword>
<keyword evidence="1" id="KW-1133">Transmembrane helix</keyword>
<organism evidence="2 3">
    <name type="scientific">Bombardia bombarda</name>
    <dbReference type="NCBI Taxonomy" id="252184"/>
    <lineage>
        <taxon>Eukaryota</taxon>
        <taxon>Fungi</taxon>
        <taxon>Dikarya</taxon>
        <taxon>Ascomycota</taxon>
        <taxon>Pezizomycotina</taxon>
        <taxon>Sordariomycetes</taxon>
        <taxon>Sordariomycetidae</taxon>
        <taxon>Sordariales</taxon>
        <taxon>Lasiosphaeriaceae</taxon>
        <taxon>Bombardia</taxon>
    </lineage>
</organism>
<sequence length="105" mass="12393">MRFGSCDDWWVDGMFMTYVLVVTWSTRELFGSNLCFLFQFSHFPYTNLMMFLPVGMCGIWAVMTVKEGFEAWPSHSRYVNMAFELEHNATCDPFRMVRGRYNNGQ</sequence>
<keyword evidence="3" id="KW-1185">Reference proteome</keyword>
<dbReference type="Proteomes" id="UP001174934">
    <property type="component" value="Unassembled WGS sequence"/>
</dbReference>
<dbReference type="EMBL" id="JAULSR010000002">
    <property type="protein sequence ID" value="KAK0631072.1"/>
    <property type="molecule type" value="Genomic_DNA"/>
</dbReference>
<name>A0AA40CAG1_9PEZI</name>
<comment type="caution">
    <text evidence="2">The sequence shown here is derived from an EMBL/GenBank/DDBJ whole genome shotgun (WGS) entry which is preliminary data.</text>
</comment>
<reference evidence="2" key="1">
    <citation type="submission" date="2023-06" db="EMBL/GenBank/DDBJ databases">
        <title>Genome-scale phylogeny and comparative genomics of the fungal order Sordariales.</title>
        <authorList>
            <consortium name="Lawrence Berkeley National Laboratory"/>
            <person name="Hensen N."/>
            <person name="Bonometti L."/>
            <person name="Westerberg I."/>
            <person name="Brannstrom I.O."/>
            <person name="Guillou S."/>
            <person name="Cros-Aarteil S."/>
            <person name="Calhoun S."/>
            <person name="Haridas S."/>
            <person name="Kuo A."/>
            <person name="Mondo S."/>
            <person name="Pangilinan J."/>
            <person name="Riley R."/>
            <person name="LaButti K."/>
            <person name="Andreopoulos B."/>
            <person name="Lipzen A."/>
            <person name="Chen C."/>
            <person name="Yanf M."/>
            <person name="Daum C."/>
            <person name="Ng V."/>
            <person name="Clum A."/>
            <person name="Steindorff A."/>
            <person name="Ohm R."/>
            <person name="Martin F."/>
            <person name="Silar P."/>
            <person name="Natvig D."/>
            <person name="Lalanne C."/>
            <person name="Gautier V."/>
            <person name="Ament-velasquez S.L."/>
            <person name="Kruys A."/>
            <person name="Hutchinson M.I."/>
            <person name="Powell A.J."/>
            <person name="Barry K."/>
            <person name="Miller A.N."/>
            <person name="Grigoriev I.V."/>
            <person name="Debuchy R."/>
            <person name="Gladieux P."/>
            <person name="Thoren M.H."/>
            <person name="Johannesson H."/>
        </authorList>
    </citation>
    <scope>NUCLEOTIDE SEQUENCE</scope>
    <source>
        <strain evidence="2">SMH3391-2</strain>
    </source>
</reference>
<keyword evidence="1" id="KW-0472">Membrane</keyword>
<evidence type="ECO:0000313" key="2">
    <source>
        <dbReference type="EMBL" id="KAK0631072.1"/>
    </source>
</evidence>
<evidence type="ECO:0000313" key="3">
    <source>
        <dbReference type="Proteomes" id="UP001174934"/>
    </source>
</evidence>
<proteinExistence type="predicted"/>
<feature type="transmembrane region" description="Helical" evidence="1">
    <location>
        <begin position="45"/>
        <end position="65"/>
    </location>
</feature>
<gene>
    <name evidence="2" type="ORF">B0T17DRAFT_530029</name>
</gene>
<protein>
    <submittedName>
        <fullName evidence="2">Uncharacterized protein</fullName>
    </submittedName>
</protein>
<evidence type="ECO:0000256" key="1">
    <source>
        <dbReference type="SAM" id="Phobius"/>
    </source>
</evidence>
<dbReference type="AlphaFoldDB" id="A0AA40CAG1"/>